<dbReference type="EMBL" id="ACWF01000158">
    <property type="protein sequence ID" value="EHL73387.1"/>
    <property type="molecule type" value="Genomic_DNA"/>
</dbReference>
<dbReference type="Proteomes" id="UP000011747">
    <property type="component" value="Unassembled WGS sequence"/>
</dbReference>
<comment type="caution">
    <text evidence="3">The sequence shown here is derived from an EMBL/GenBank/DDBJ whole genome shotgun (WGS) entry which is preliminary data.</text>
</comment>
<dbReference type="PATRIC" id="fig|665952.3.peg.3364"/>
<feature type="compositionally biased region" description="Acidic residues" evidence="1">
    <location>
        <begin position="285"/>
        <end position="298"/>
    </location>
</feature>
<name>G9QQ73_9BACI</name>
<feature type="compositionally biased region" description="Basic and acidic residues" evidence="1">
    <location>
        <begin position="201"/>
        <end position="210"/>
    </location>
</feature>
<feature type="region of interest" description="Disordered" evidence="1">
    <location>
        <begin position="200"/>
        <end position="310"/>
    </location>
</feature>
<dbReference type="InterPro" id="IPR048862">
    <property type="entry name" value="SPOCS_spoVID_N"/>
</dbReference>
<gene>
    <name evidence="3" type="ORF">HMPREF1015_00440</name>
</gene>
<feature type="domain" description="LysM" evidence="2">
    <location>
        <begin position="336"/>
        <end position="380"/>
    </location>
</feature>
<dbReference type="Pfam" id="PF20918">
    <property type="entry name" value="SPOCS_spoVID-N"/>
    <property type="match status" value="1"/>
</dbReference>
<feature type="compositionally biased region" description="Basic and acidic residues" evidence="1">
    <location>
        <begin position="240"/>
        <end position="258"/>
    </location>
</feature>
<keyword evidence="4" id="KW-1185">Reference proteome</keyword>
<evidence type="ECO:0000313" key="4">
    <source>
        <dbReference type="Proteomes" id="UP000011747"/>
    </source>
</evidence>
<dbReference type="SUPFAM" id="SSF54106">
    <property type="entry name" value="LysM domain"/>
    <property type="match status" value="1"/>
</dbReference>
<dbReference type="InterPro" id="IPR018392">
    <property type="entry name" value="LysM"/>
</dbReference>
<dbReference type="Gene3D" id="3.10.350.10">
    <property type="entry name" value="LysM domain"/>
    <property type="match status" value="1"/>
</dbReference>
<feature type="compositionally biased region" description="Acidic residues" evidence="1">
    <location>
        <begin position="211"/>
        <end position="230"/>
    </location>
</feature>
<dbReference type="SMART" id="SM00257">
    <property type="entry name" value="LysM"/>
    <property type="match status" value="1"/>
</dbReference>
<accession>G9QQ73</accession>
<organism evidence="3 4">
    <name type="scientific">Bacillus smithii 7_3_47FAA</name>
    <dbReference type="NCBI Taxonomy" id="665952"/>
    <lineage>
        <taxon>Bacteria</taxon>
        <taxon>Bacillati</taxon>
        <taxon>Bacillota</taxon>
        <taxon>Bacilli</taxon>
        <taxon>Bacillales</taxon>
        <taxon>Bacillaceae</taxon>
        <taxon>Bacillus</taxon>
    </lineage>
</organism>
<sequence length="388" mass="45323">MAQNDQSSLRFSLEETLWFRKGQEVEELISISLDPEIVVEEQEHFVVIRGQLRLSGEYLSVEEAIEEEDQLTNGKYVQEVRVDDEGGMEFFHGFPIDISIPKSRVHSLEDIEVSIETFDYEIPEKSCLKLTVDLTIDGTAARQTDNETFSLEEEIEEVEVFPRERHQDILEEEKNEQERIYPLFSEQDAELEEEEGTFYAEAKRKEKTEDFPEEEEEASIGERFSEEEEWKELKNQSGEAPRKEQADRKEGYFEKEPAFFDSEEENIFIENAAEHKGETSHQSEAEENESTEEEDSKEQEEKKPKQKMFKKKKHYESISLKEFFARKDEEKPAKLKVCIVQNGETIDQIAERYEVSVQQIIKENQLETTQSVSGGQVLYIPESKTAKH</sequence>
<dbReference type="Pfam" id="PF01476">
    <property type="entry name" value="LysM"/>
    <property type="match status" value="1"/>
</dbReference>
<dbReference type="CDD" id="cd00118">
    <property type="entry name" value="LysM"/>
    <property type="match status" value="1"/>
</dbReference>
<reference evidence="3 4" key="1">
    <citation type="submission" date="2011-09" db="EMBL/GenBank/DDBJ databases">
        <title>The Genome Sequence of Bacillus smithii 7_3_47FAA.</title>
        <authorList>
            <consortium name="The Broad Institute Genome Sequencing Platform"/>
            <person name="Earl A."/>
            <person name="Ward D."/>
            <person name="Feldgarden M."/>
            <person name="Gevers D."/>
            <person name="Daigneault M."/>
            <person name="Strauss J."/>
            <person name="Allen-Vercoe E."/>
            <person name="Young S.K."/>
            <person name="Zeng Q."/>
            <person name="Gargeya S."/>
            <person name="Fitzgerald M."/>
            <person name="Haas B."/>
            <person name="Abouelleil A."/>
            <person name="Alvarado L."/>
            <person name="Arachchi H.M."/>
            <person name="Berlin A."/>
            <person name="Brown A."/>
            <person name="Chapman S.B."/>
            <person name="Chen Z."/>
            <person name="Dunbar C."/>
            <person name="Freedman E."/>
            <person name="Gearin G."/>
            <person name="Goldberg J."/>
            <person name="Griggs A."/>
            <person name="Gujja S."/>
            <person name="Heiman D."/>
            <person name="Howarth C."/>
            <person name="Larson L."/>
            <person name="Lui A."/>
            <person name="MacDonald P.J.P."/>
            <person name="Montmayeur A."/>
            <person name="Murphy C."/>
            <person name="Neiman D."/>
            <person name="Pearson M."/>
            <person name="Priest M."/>
            <person name="Roberts A."/>
            <person name="Saif S."/>
            <person name="Shea T."/>
            <person name="Shenoy N."/>
            <person name="Sisk P."/>
            <person name="Stolte C."/>
            <person name="Sykes S."/>
            <person name="Wortman J."/>
            <person name="Nusbaum C."/>
            <person name="Birren B."/>
        </authorList>
    </citation>
    <scope>NUCLEOTIDE SEQUENCE [LARGE SCALE GENOMIC DNA]</scope>
    <source>
        <strain evidence="3 4">7_3_47FAA</strain>
    </source>
</reference>
<dbReference type="HOGENOM" id="CLU_016531_0_0_9"/>
<evidence type="ECO:0000259" key="2">
    <source>
        <dbReference type="PROSITE" id="PS51782"/>
    </source>
</evidence>
<dbReference type="AlphaFoldDB" id="G9QQ73"/>
<dbReference type="RefSeq" id="WP_003355538.1">
    <property type="nucleotide sequence ID" value="NZ_JH414764.1"/>
</dbReference>
<protein>
    <submittedName>
        <fullName evidence="3">Stage VI sporulation protein D</fullName>
    </submittedName>
</protein>
<dbReference type="PROSITE" id="PS51782">
    <property type="entry name" value="LYSM"/>
    <property type="match status" value="1"/>
</dbReference>
<feature type="compositionally biased region" description="Basic and acidic residues" evidence="1">
    <location>
        <begin position="272"/>
        <end position="284"/>
    </location>
</feature>
<dbReference type="InterPro" id="IPR036779">
    <property type="entry name" value="LysM_dom_sf"/>
</dbReference>
<proteinExistence type="predicted"/>
<evidence type="ECO:0000256" key="1">
    <source>
        <dbReference type="SAM" id="MobiDB-lite"/>
    </source>
</evidence>
<evidence type="ECO:0000313" key="3">
    <source>
        <dbReference type="EMBL" id="EHL73387.1"/>
    </source>
</evidence>